<evidence type="ECO:0000256" key="4">
    <source>
        <dbReference type="ARBA" id="ARBA00012448"/>
    </source>
</evidence>
<dbReference type="GO" id="GO:0008360">
    <property type="term" value="P:regulation of cell shape"/>
    <property type="evidence" value="ECO:0007669"/>
    <property type="project" value="UniProtKB-KW"/>
</dbReference>
<feature type="region of interest" description="Disordered" evidence="15">
    <location>
        <begin position="61"/>
        <end position="135"/>
    </location>
</feature>
<keyword evidence="16" id="KW-0472">Membrane</keyword>
<dbReference type="Pfam" id="PF00768">
    <property type="entry name" value="Peptidase_S11"/>
    <property type="match status" value="1"/>
</dbReference>
<dbReference type="EC" id="3.4.16.4" evidence="4"/>
<evidence type="ECO:0000256" key="16">
    <source>
        <dbReference type="SAM" id="Phobius"/>
    </source>
</evidence>
<evidence type="ECO:0000256" key="2">
    <source>
        <dbReference type="ARBA" id="ARBA00004752"/>
    </source>
</evidence>
<evidence type="ECO:0000256" key="1">
    <source>
        <dbReference type="ARBA" id="ARBA00003217"/>
    </source>
</evidence>
<feature type="compositionally biased region" description="Polar residues" evidence="15">
    <location>
        <begin position="87"/>
        <end position="112"/>
    </location>
</feature>
<keyword evidence="16" id="KW-1133">Transmembrane helix</keyword>
<dbReference type="GO" id="GO:0071555">
    <property type="term" value="P:cell wall organization"/>
    <property type="evidence" value="ECO:0007669"/>
    <property type="project" value="UniProtKB-KW"/>
</dbReference>
<comment type="similarity">
    <text evidence="3 13">Belongs to the peptidase S11 family.</text>
</comment>
<sequence length="765" mass="83354">MSLVLRTFWPQCYWRSKMSIPFFHSTRRLGRSLIALALSFSIGCGIGFNISAEEKSAKAEATELAEKSEHSQSQSTDAASGHKTSENKVSNSNPAASQPTVSQPNGSQSTVTPAKEGKVAPPKEDPTIKRTSDGRLLNWPTERGFTFNTNANEIKIKQNDLRSNKFATYIFNNNGQIQSVFTKKEHEKFAPATMTKLFSVLLAYDKLNQRLNEETDIIPSDVDGLAEVGARIIGFKVGESLPIADLFLGAVMESGADAIRALARLSYGDENDFVKAMNEKAKALGMNDSHFSNCTGLSADGDSTSVHDMAIVMALCATRPQLVQMLCTAGYTTQKTDFHPYGIALNSILFNDIEQAKAQSEGRKVYIQGGRPGWSPDGLFNLMTFAHVGKKLLVVVSAGADQAQARFADHDNIYNQLIGAQHDVTVLTPHQPVGEIKLINGRSDKVELANGPDSFTASLPVMLFAEDVDIKLQVPERIDAPVKKGQEIGQIQVNLNGRLLHTTPAIAAESYRARLVIGLASGITAFYQKVPYLFVLILLVLIALTIFYIIRLNKKQALLEQRLREEAEARLAELERKRRLEEDERRWQELNKGRAYYSTAQDPYRIEKHYETPLMEPDEPVDNSVLLGEAGKVQLLDPATLLNDSDKNVKKINPSVGTAPTRLAGSAASQAASRLAGHAAGQAASLLANQAANLTSRPAPTRLGVDTIGQAPAPTRLGGQTADRTASNTNVKSSTPSSPNPAPTTIHPVRIQPPEKSNPEQPQQK</sequence>
<keyword evidence="6" id="KW-0645">Protease</keyword>
<evidence type="ECO:0000313" key="18">
    <source>
        <dbReference type="EMBL" id="PNH18752.1"/>
    </source>
</evidence>
<evidence type="ECO:0000256" key="12">
    <source>
        <dbReference type="ARBA" id="ARBA00034000"/>
    </source>
</evidence>
<evidence type="ECO:0000313" key="19">
    <source>
        <dbReference type="Proteomes" id="UP000236394"/>
    </source>
</evidence>
<feature type="compositionally biased region" description="Basic and acidic residues" evidence="15">
    <location>
        <begin position="61"/>
        <end position="70"/>
    </location>
</feature>
<feature type="coiled-coil region" evidence="14">
    <location>
        <begin position="549"/>
        <end position="591"/>
    </location>
</feature>
<comment type="function">
    <text evidence="1">Removes C-terminal D-alanyl residues from sugar-peptide cell wall precursors.</text>
</comment>
<accession>A0A2J8B1U6</accession>
<dbReference type="SMART" id="SM00936">
    <property type="entry name" value="PBP5_C"/>
    <property type="match status" value="1"/>
</dbReference>
<evidence type="ECO:0000256" key="8">
    <source>
        <dbReference type="ARBA" id="ARBA00022801"/>
    </source>
</evidence>
<gene>
    <name evidence="18" type="ORF">B7R76_04130</name>
</gene>
<evidence type="ECO:0000256" key="15">
    <source>
        <dbReference type="SAM" id="MobiDB-lite"/>
    </source>
</evidence>
<dbReference type="InterPro" id="IPR018044">
    <property type="entry name" value="Peptidase_S11"/>
</dbReference>
<dbReference type="AlphaFoldDB" id="A0A2J8B1U6"/>
<evidence type="ECO:0000256" key="10">
    <source>
        <dbReference type="ARBA" id="ARBA00022984"/>
    </source>
</evidence>
<dbReference type="GO" id="GO:0009252">
    <property type="term" value="P:peptidoglycan biosynthetic process"/>
    <property type="evidence" value="ECO:0007669"/>
    <property type="project" value="UniProtKB-UniPathway"/>
</dbReference>
<protein>
    <recommendedName>
        <fullName evidence="4">serine-type D-Ala-D-Ala carboxypeptidase</fullName>
        <ecNumber evidence="4">3.4.16.4</ecNumber>
    </recommendedName>
</protein>
<feature type="compositionally biased region" description="Basic and acidic residues" evidence="15">
    <location>
        <begin position="115"/>
        <end position="133"/>
    </location>
</feature>
<evidence type="ECO:0000256" key="11">
    <source>
        <dbReference type="ARBA" id="ARBA00023316"/>
    </source>
</evidence>
<evidence type="ECO:0000256" key="3">
    <source>
        <dbReference type="ARBA" id="ARBA00007164"/>
    </source>
</evidence>
<evidence type="ECO:0000259" key="17">
    <source>
        <dbReference type="SMART" id="SM00936"/>
    </source>
</evidence>
<dbReference type="EMBL" id="NBZD01000002">
    <property type="protein sequence ID" value="PNH18752.1"/>
    <property type="molecule type" value="Genomic_DNA"/>
</dbReference>
<comment type="caution">
    <text evidence="18">The sequence shown here is derived from an EMBL/GenBank/DDBJ whole genome shotgun (WGS) entry which is preliminary data.</text>
</comment>
<keyword evidence="11" id="KW-0961">Cell wall biogenesis/degradation</keyword>
<feature type="compositionally biased region" description="Polar residues" evidence="15">
    <location>
        <begin position="722"/>
        <end position="732"/>
    </location>
</feature>
<keyword evidence="7" id="KW-0732">Signal</keyword>
<evidence type="ECO:0000256" key="14">
    <source>
        <dbReference type="SAM" id="Coils"/>
    </source>
</evidence>
<dbReference type="InterPro" id="IPR015956">
    <property type="entry name" value="Peniciliin-bd_prot_C_sf"/>
</dbReference>
<dbReference type="Pfam" id="PF07943">
    <property type="entry name" value="PBP5_C"/>
    <property type="match status" value="1"/>
</dbReference>
<evidence type="ECO:0000256" key="9">
    <source>
        <dbReference type="ARBA" id="ARBA00022960"/>
    </source>
</evidence>
<feature type="region of interest" description="Disordered" evidence="15">
    <location>
        <begin position="697"/>
        <end position="765"/>
    </location>
</feature>
<proteinExistence type="inferred from homology"/>
<dbReference type="InterPro" id="IPR012907">
    <property type="entry name" value="Peptidase_S11_C"/>
</dbReference>
<evidence type="ECO:0000256" key="7">
    <source>
        <dbReference type="ARBA" id="ARBA00022729"/>
    </source>
</evidence>
<keyword evidence="9" id="KW-0133">Cell shape</keyword>
<keyword evidence="10" id="KW-0573">Peptidoglycan synthesis</keyword>
<dbReference type="Gene3D" id="3.40.710.10">
    <property type="entry name" value="DD-peptidase/beta-lactamase superfamily"/>
    <property type="match status" value="1"/>
</dbReference>
<organism evidence="18 19">
    <name type="scientific">Mageeibacillus indolicus</name>
    <dbReference type="NCBI Taxonomy" id="884684"/>
    <lineage>
        <taxon>Bacteria</taxon>
        <taxon>Bacillati</taxon>
        <taxon>Bacillota</taxon>
        <taxon>Clostridia</taxon>
        <taxon>Eubacteriales</taxon>
        <taxon>Oscillospiraceae</taxon>
        <taxon>Mageeibacillus</taxon>
    </lineage>
</organism>
<keyword evidence="5" id="KW-0121">Carboxypeptidase</keyword>
<keyword evidence="16" id="KW-0812">Transmembrane</keyword>
<comment type="pathway">
    <text evidence="2">Cell wall biogenesis; peptidoglycan biosynthesis.</text>
</comment>
<dbReference type="SUPFAM" id="SSF69189">
    <property type="entry name" value="Penicillin-binding protein associated domain"/>
    <property type="match status" value="1"/>
</dbReference>
<evidence type="ECO:0000256" key="6">
    <source>
        <dbReference type="ARBA" id="ARBA00022670"/>
    </source>
</evidence>
<dbReference type="InterPro" id="IPR037167">
    <property type="entry name" value="Peptidase_S11_C_sf"/>
</dbReference>
<feature type="domain" description="Peptidase S11 D-Ala-D-Ala carboxypeptidase A C-terminal" evidence="17">
    <location>
        <begin position="424"/>
        <end position="513"/>
    </location>
</feature>
<dbReference type="GO" id="GO:0009002">
    <property type="term" value="F:serine-type D-Ala-D-Ala carboxypeptidase activity"/>
    <property type="evidence" value="ECO:0007669"/>
    <property type="project" value="UniProtKB-EC"/>
</dbReference>
<dbReference type="InterPro" id="IPR012338">
    <property type="entry name" value="Beta-lactam/transpept-like"/>
</dbReference>
<name>A0A2J8B1U6_9FIRM</name>
<dbReference type="UniPathway" id="UPA00219"/>
<reference evidence="19" key="1">
    <citation type="submission" date="2017-04" db="EMBL/GenBank/DDBJ databases">
        <authorList>
            <person name="Bumgarner R.E."/>
            <person name="Fredricks D.N."/>
            <person name="Srinivasan S."/>
        </authorList>
    </citation>
    <scope>NUCLEOTIDE SEQUENCE [LARGE SCALE GENOMIC DNA]</scope>
    <source>
        <strain evidence="19">KA00405</strain>
    </source>
</reference>
<keyword evidence="14" id="KW-0175">Coiled coil</keyword>
<dbReference type="Gene3D" id="2.60.410.10">
    <property type="entry name" value="D-Ala-D-Ala carboxypeptidase, C-terminal domain"/>
    <property type="match status" value="1"/>
</dbReference>
<dbReference type="InterPro" id="IPR001967">
    <property type="entry name" value="Peptidase_S11_N"/>
</dbReference>
<dbReference type="PRINTS" id="PR00725">
    <property type="entry name" value="DADACBPTASE1"/>
</dbReference>
<dbReference type="GO" id="GO:0006508">
    <property type="term" value="P:proteolysis"/>
    <property type="evidence" value="ECO:0007669"/>
    <property type="project" value="UniProtKB-KW"/>
</dbReference>
<comment type="catalytic activity">
    <reaction evidence="12">
        <text>Preferential cleavage: (Ac)2-L-Lys-D-Ala-|-D-Ala. Also transpeptidation of peptidyl-alanyl moieties that are N-acyl substituents of D-alanine.</text>
        <dbReference type="EC" id="3.4.16.4"/>
    </reaction>
</comment>
<dbReference type="Proteomes" id="UP000236394">
    <property type="component" value="Unassembled WGS sequence"/>
</dbReference>
<evidence type="ECO:0000256" key="13">
    <source>
        <dbReference type="RuleBase" id="RU004016"/>
    </source>
</evidence>
<feature type="transmembrane region" description="Helical" evidence="16">
    <location>
        <begin position="530"/>
        <end position="550"/>
    </location>
</feature>
<keyword evidence="8" id="KW-0378">Hydrolase</keyword>
<evidence type="ECO:0000256" key="5">
    <source>
        <dbReference type="ARBA" id="ARBA00022645"/>
    </source>
</evidence>
<dbReference type="SUPFAM" id="SSF56601">
    <property type="entry name" value="beta-lactamase/transpeptidase-like"/>
    <property type="match status" value="1"/>
</dbReference>